<comment type="function">
    <text evidence="20">Catalyzes the conversion of phosphatidic acid (PA) to CDP-diacylglycerol (CDP-DAG), an essential intermediate in the synthesis of phosphatidylglycerol, cardiolipin and phosphatidylinositol.</text>
</comment>
<accession>A0A433THI7</accession>
<comment type="subcellular location">
    <subcellularLocation>
        <location evidence="2 20">Mitochondrion inner membrane</location>
        <topology evidence="2 20">Peripheral membrane protein</topology>
        <orientation evidence="2 20">Matrix side</orientation>
    </subcellularLocation>
</comment>
<evidence type="ECO:0000256" key="15">
    <source>
        <dbReference type="ARBA" id="ARBA00023136"/>
    </source>
</evidence>
<keyword evidence="16 20" id="KW-0594">Phospholipid biosynthesis</keyword>
<comment type="catalytic activity">
    <reaction evidence="20">
        <text>a 1,2-diacyl-sn-glycero-3-phosphate + CTP + H(+) = a CDP-1,2-diacyl-sn-glycerol + diphosphate</text>
        <dbReference type="Rhea" id="RHEA:16229"/>
        <dbReference type="ChEBI" id="CHEBI:15378"/>
        <dbReference type="ChEBI" id="CHEBI:33019"/>
        <dbReference type="ChEBI" id="CHEBI:37563"/>
        <dbReference type="ChEBI" id="CHEBI:58332"/>
        <dbReference type="ChEBI" id="CHEBI:58608"/>
        <dbReference type="EC" id="2.7.7.41"/>
    </reaction>
</comment>
<evidence type="ECO:0000256" key="12">
    <source>
        <dbReference type="ARBA" id="ARBA00022842"/>
    </source>
</evidence>
<evidence type="ECO:0000256" key="8">
    <source>
        <dbReference type="ARBA" id="ARBA00022516"/>
    </source>
</evidence>
<name>A0A433THI7_ELYCH</name>
<keyword evidence="13 20" id="KW-0443">Lipid metabolism</keyword>
<dbReference type="InterPro" id="IPR015222">
    <property type="entry name" value="Tam41"/>
</dbReference>
<dbReference type="PANTHER" id="PTHR13619">
    <property type="entry name" value="PHOSPHATIDATE CYTIDYLYLTRANSFERASE, MITOCHONDRIAL"/>
    <property type="match status" value="1"/>
</dbReference>
<evidence type="ECO:0000256" key="4">
    <source>
        <dbReference type="ARBA" id="ARBA00005189"/>
    </source>
</evidence>
<gene>
    <name evidence="21" type="ORF">EGW08_011241</name>
</gene>
<keyword evidence="14 20" id="KW-0496">Mitochondrion</keyword>
<evidence type="ECO:0000256" key="5">
    <source>
        <dbReference type="ARBA" id="ARBA00005458"/>
    </source>
</evidence>
<dbReference type="STRING" id="188477.A0A433THI7"/>
<sequence>MFKKVFTFSVHRQLWRAMKNVAAPQEGCLQGVCQFSSLYPIQQRLNQRLSLHSKELSGKAHPIIWSRTNSSLSEDVKSISPVKAKSSKILVPKESTSSLQNKQRELYGRIVEAFPPGIEMAFAYGSGAFQQNNSLDQSKNMLDFIFVVNKPILWHKQNMKLHPNHYSFLKRLGPRTISRIQDRYGAGVYFNTLVPMEGRLIKYGVISTARLITDLLDWETLYISGRLHKPVSLVIIPSNEDLLTAMKVNLQSAVHAALLLLPDMFSEEQLFSTIAGLSYAGDFRMAVAEDSNKVQNIVRPNMALFRQMYGPILLADEHLTWWPDEGQLEQALTFHSRHHHLKCLPGQVLYGLLMQKYQVGVFPDLEEIIKKHAYDKECGSYVSNSVAHIVKKSSLTQSLKGILTAGFTKTLRYSSSKVLKKLRSR</sequence>
<dbReference type="GO" id="GO:0016024">
    <property type="term" value="P:CDP-diacylglycerol biosynthetic process"/>
    <property type="evidence" value="ECO:0007669"/>
    <property type="project" value="UniProtKB-UniRule"/>
</dbReference>
<evidence type="ECO:0000256" key="13">
    <source>
        <dbReference type="ARBA" id="ARBA00023098"/>
    </source>
</evidence>
<dbReference type="OrthoDB" id="341477at2759"/>
<keyword evidence="15 20" id="KW-0472">Membrane</keyword>
<dbReference type="GO" id="GO:0032049">
    <property type="term" value="P:cardiolipin biosynthetic process"/>
    <property type="evidence" value="ECO:0007669"/>
    <property type="project" value="UniProtKB-UniRule"/>
</dbReference>
<keyword evidence="8 20" id="KW-0444">Lipid biosynthesis</keyword>
<evidence type="ECO:0000256" key="14">
    <source>
        <dbReference type="ARBA" id="ARBA00023128"/>
    </source>
</evidence>
<comment type="pathway">
    <text evidence="4">Lipid metabolism.</text>
</comment>
<evidence type="ECO:0000256" key="17">
    <source>
        <dbReference type="ARBA" id="ARBA00023264"/>
    </source>
</evidence>
<evidence type="ECO:0000256" key="3">
    <source>
        <dbReference type="ARBA" id="ARBA00005119"/>
    </source>
</evidence>
<dbReference type="EC" id="2.7.7.41" evidence="6 20"/>
<evidence type="ECO:0000256" key="18">
    <source>
        <dbReference type="ARBA" id="ARBA00029893"/>
    </source>
</evidence>
<dbReference type="Pfam" id="PF09139">
    <property type="entry name" value="Tam41_Mmp37"/>
    <property type="match status" value="1"/>
</dbReference>
<dbReference type="UniPathway" id="UPA00557">
    <property type="reaction ID" value="UER00614"/>
</dbReference>
<evidence type="ECO:0000256" key="16">
    <source>
        <dbReference type="ARBA" id="ARBA00023209"/>
    </source>
</evidence>
<dbReference type="GO" id="GO:0005743">
    <property type="term" value="C:mitochondrial inner membrane"/>
    <property type="evidence" value="ECO:0007669"/>
    <property type="project" value="UniProtKB-SubCell"/>
</dbReference>
<protein>
    <recommendedName>
        <fullName evidence="7 20">Phosphatidate cytidylyltransferase, mitochondrial</fullName>
        <ecNumber evidence="6 20">2.7.7.41</ecNumber>
    </recommendedName>
    <alternativeName>
        <fullName evidence="18 20">CDP-diacylglycerol synthase</fullName>
    </alternativeName>
    <alternativeName>
        <fullName evidence="19 20">Mitochondrial translocator assembly and maintenance protein 41 homolog</fullName>
    </alternativeName>
</protein>
<keyword evidence="17 20" id="KW-1208">Phospholipid metabolism</keyword>
<evidence type="ECO:0000313" key="22">
    <source>
        <dbReference type="Proteomes" id="UP000271974"/>
    </source>
</evidence>
<evidence type="ECO:0000256" key="6">
    <source>
        <dbReference type="ARBA" id="ARBA00012487"/>
    </source>
</evidence>
<comment type="caution">
    <text evidence="21">The sequence shown here is derived from an EMBL/GenBank/DDBJ whole genome shotgun (WGS) entry which is preliminary data.</text>
</comment>
<evidence type="ECO:0000256" key="20">
    <source>
        <dbReference type="PIRNR" id="PIRNR028840"/>
    </source>
</evidence>
<keyword evidence="9 20" id="KW-0808">Transferase</keyword>
<comment type="cofactor">
    <cofactor evidence="1 20">
        <name>Mg(2+)</name>
        <dbReference type="ChEBI" id="CHEBI:18420"/>
    </cofactor>
</comment>
<dbReference type="GO" id="GO:0004605">
    <property type="term" value="F:phosphatidate cytidylyltransferase activity"/>
    <property type="evidence" value="ECO:0007669"/>
    <property type="project" value="UniProtKB-UniRule"/>
</dbReference>
<dbReference type="PIRSF" id="PIRSF028840">
    <property type="entry name" value="Mmp37"/>
    <property type="match status" value="1"/>
</dbReference>
<evidence type="ECO:0000256" key="11">
    <source>
        <dbReference type="ARBA" id="ARBA00022792"/>
    </source>
</evidence>
<evidence type="ECO:0000256" key="7">
    <source>
        <dbReference type="ARBA" id="ARBA00018337"/>
    </source>
</evidence>
<dbReference type="PANTHER" id="PTHR13619:SF0">
    <property type="entry name" value="PHOSPHATIDATE CYTIDYLYLTRANSFERASE, MITOCHONDRIAL"/>
    <property type="match status" value="1"/>
</dbReference>
<evidence type="ECO:0000256" key="10">
    <source>
        <dbReference type="ARBA" id="ARBA00022695"/>
    </source>
</evidence>
<keyword evidence="11 20" id="KW-0999">Mitochondrion inner membrane</keyword>
<evidence type="ECO:0000256" key="1">
    <source>
        <dbReference type="ARBA" id="ARBA00001946"/>
    </source>
</evidence>
<dbReference type="AlphaFoldDB" id="A0A433THI7"/>
<organism evidence="21 22">
    <name type="scientific">Elysia chlorotica</name>
    <name type="common">Eastern emerald elysia</name>
    <name type="synonym">Sea slug</name>
    <dbReference type="NCBI Taxonomy" id="188477"/>
    <lineage>
        <taxon>Eukaryota</taxon>
        <taxon>Metazoa</taxon>
        <taxon>Spiralia</taxon>
        <taxon>Lophotrochozoa</taxon>
        <taxon>Mollusca</taxon>
        <taxon>Gastropoda</taxon>
        <taxon>Heterobranchia</taxon>
        <taxon>Euthyneura</taxon>
        <taxon>Panpulmonata</taxon>
        <taxon>Sacoglossa</taxon>
        <taxon>Placobranchoidea</taxon>
        <taxon>Plakobranchidae</taxon>
        <taxon>Elysia</taxon>
    </lineage>
</organism>
<keyword evidence="10 20" id="KW-0548">Nucleotidyltransferase</keyword>
<comment type="pathway">
    <text evidence="3 20">Phospholipid metabolism; CDP-diacylglycerol biosynthesis; CDP-diacylglycerol from sn-glycerol 3-phosphate: step 3/3.</text>
</comment>
<reference evidence="21 22" key="1">
    <citation type="submission" date="2019-01" db="EMBL/GenBank/DDBJ databases">
        <title>A draft genome assembly of the solar-powered sea slug Elysia chlorotica.</title>
        <authorList>
            <person name="Cai H."/>
            <person name="Li Q."/>
            <person name="Fang X."/>
            <person name="Li J."/>
            <person name="Curtis N.E."/>
            <person name="Altenburger A."/>
            <person name="Shibata T."/>
            <person name="Feng M."/>
            <person name="Maeda T."/>
            <person name="Schwartz J.A."/>
            <person name="Shigenobu S."/>
            <person name="Lundholm N."/>
            <person name="Nishiyama T."/>
            <person name="Yang H."/>
            <person name="Hasebe M."/>
            <person name="Li S."/>
            <person name="Pierce S.K."/>
            <person name="Wang J."/>
        </authorList>
    </citation>
    <scope>NUCLEOTIDE SEQUENCE [LARGE SCALE GENOMIC DNA]</scope>
    <source>
        <strain evidence="21">EC2010</strain>
        <tissue evidence="21">Whole organism of an adult</tissue>
    </source>
</reference>
<evidence type="ECO:0000256" key="2">
    <source>
        <dbReference type="ARBA" id="ARBA00004443"/>
    </source>
</evidence>
<proteinExistence type="inferred from homology"/>
<evidence type="ECO:0000256" key="19">
    <source>
        <dbReference type="ARBA" id="ARBA00031502"/>
    </source>
</evidence>
<comment type="similarity">
    <text evidence="5 20">Belongs to the TAM41 family.</text>
</comment>
<keyword evidence="22" id="KW-1185">Reference proteome</keyword>
<keyword evidence="12 20" id="KW-0460">Magnesium</keyword>
<dbReference type="Proteomes" id="UP000271974">
    <property type="component" value="Unassembled WGS sequence"/>
</dbReference>
<dbReference type="EMBL" id="RQTK01000361">
    <property type="protein sequence ID" value="RUS81003.1"/>
    <property type="molecule type" value="Genomic_DNA"/>
</dbReference>
<evidence type="ECO:0000313" key="21">
    <source>
        <dbReference type="EMBL" id="RUS81003.1"/>
    </source>
</evidence>
<evidence type="ECO:0000256" key="9">
    <source>
        <dbReference type="ARBA" id="ARBA00022679"/>
    </source>
</evidence>